<sequence length="113" mass="13040">MSRWPAHLQETAPKKTRCRRCGTDIWTALHQCFDLALDPIPLAQLGELAALLTGARTYHRVNDHLYRRNTVSIANNPNPHHGTIHRTHHCQPPPPEEQRNTRDRHTPQDTCPY</sequence>
<reference evidence="2 3" key="1">
    <citation type="submission" date="2009-03" db="EMBL/GenBank/DDBJ databases">
        <title>Comparison of the complete genome sequences of Rhodococcus erythropolis PR4 and Rhodococcus opacus B4.</title>
        <authorList>
            <person name="Takarada H."/>
            <person name="Sekine M."/>
            <person name="Hosoyama A."/>
            <person name="Yamada R."/>
            <person name="Fujisawa T."/>
            <person name="Omata S."/>
            <person name="Shimizu A."/>
            <person name="Tsukatani N."/>
            <person name="Tanikawa S."/>
            <person name="Fujita N."/>
            <person name="Harayama S."/>
        </authorList>
    </citation>
    <scope>NUCLEOTIDE SEQUENCE [LARGE SCALE GENOMIC DNA]</scope>
    <source>
        <strain evidence="2 3">B4</strain>
    </source>
</reference>
<dbReference type="PATRIC" id="fig|632772.20.peg.4223"/>
<dbReference type="KEGG" id="rop:ROP_40260"/>
<name>C1B9C0_RHOOB</name>
<protein>
    <submittedName>
        <fullName evidence="2">Uncharacterized protein</fullName>
    </submittedName>
</protein>
<feature type="region of interest" description="Disordered" evidence="1">
    <location>
        <begin position="72"/>
        <end position="113"/>
    </location>
</feature>
<gene>
    <name evidence="2" type="ordered locus">ROP_40260</name>
</gene>
<evidence type="ECO:0000256" key="1">
    <source>
        <dbReference type="SAM" id="MobiDB-lite"/>
    </source>
</evidence>
<dbReference type="OrthoDB" id="9971994at2"/>
<accession>C1B9C0</accession>
<feature type="compositionally biased region" description="Basic and acidic residues" evidence="1">
    <location>
        <begin position="96"/>
        <end position="107"/>
    </location>
</feature>
<dbReference type="EMBL" id="AP011115">
    <property type="protein sequence ID" value="BAH52273.1"/>
    <property type="molecule type" value="Genomic_DNA"/>
</dbReference>
<dbReference type="RefSeq" id="WP_012691210.1">
    <property type="nucleotide sequence ID" value="NC_012522.1"/>
</dbReference>
<dbReference type="STRING" id="632772.ROP_40260"/>
<dbReference type="Proteomes" id="UP000002212">
    <property type="component" value="Chromosome"/>
</dbReference>
<dbReference type="AlphaFoldDB" id="C1B9C0"/>
<proteinExistence type="predicted"/>
<evidence type="ECO:0000313" key="2">
    <source>
        <dbReference type="EMBL" id="BAH52273.1"/>
    </source>
</evidence>
<evidence type="ECO:0000313" key="3">
    <source>
        <dbReference type="Proteomes" id="UP000002212"/>
    </source>
</evidence>
<dbReference type="HOGENOM" id="CLU_2131588_0_0_11"/>
<organism evidence="2 3">
    <name type="scientific">Rhodococcus opacus (strain B4)</name>
    <dbReference type="NCBI Taxonomy" id="632772"/>
    <lineage>
        <taxon>Bacteria</taxon>
        <taxon>Bacillati</taxon>
        <taxon>Actinomycetota</taxon>
        <taxon>Actinomycetes</taxon>
        <taxon>Mycobacteriales</taxon>
        <taxon>Nocardiaceae</taxon>
        <taxon>Rhodococcus</taxon>
    </lineage>
</organism>